<organism evidence="1 2">
    <name type="scientific">Clonorchis sinensis</name>
    <name type="common">Chinese liver fluke</name>
    <dbReference type="NCBI Taxonomy" id="79923"/>
    <lineage>
        <taxon>Eukaryota</taxon>
        <taxon>Metazoa</taxon>
        <taxon>Spiralia</taxon>
        <taxon>Lophotrochozoa</taxon>
        <taxon>Platyhelminthes</taxon>
        <taxon>Trematoda</taxon>
        <taxon>Digenea</taxon>
        <taxon>Opisthorchiida</taxon>
        <taxon>Opisthorchiata</taxon>
        <taxon>Opisthorchiidae</taxon>
        <taxon>Clonorchis</taxon>
    </lineage>
</organism>
<reference evidence="1" key="1">
    <citation type="journal article" date="2011" name="Genome Biol.">
        <title>The draft genome of the carcinogenic human liver fluke Clonorchis sinensis.</title>
        <authorList>
            <person name="Wang X."/>
            <person name="Chen W."/>
            <person name="Huang Y."/>
            <person name="Sun J."/>
            <person name="Men J."/>
            <person name="Liu H."/>
            <person name="Luo F."/>
            <person name="Guo L."/>
            <person name="Lv X."/>
            <person name="Deng C."/>
            <person name="Zhou C."/>
            <person name="Fan Y."/>
            <person name="Li X."/>
            <person name="Huang L."/>
            <person name="Hu Y."/>
            <person name="Liang C."/>
            <person name="Hu X."/>
            <person name="Xu J."/>
            <person name="Yu X."/>
        </authorList>
    </citation>
    <scope>NUCLEOTIDE SEQUENCE [LARGE SCALE GENOMIC DNA]</scope>
    <source>
        <strain evidence="1">Henan</strain>
    </source>
</reference>
<proteinExistence type="predicted"/>
<evidence type="ECO:0000313" key="1">
    <source>
        <dbReference type="EMBL" id="GAA47432.1"/>
    </source>
</evidence>
<dbReference type="AlphaFoldDB" id="G7Y395"/>
<name>G7Y395_CLOSI</name>
<accession>G7Y395</accession>
<reference key="2">
    <citation type="submission" date="2011-10" db="EMBL/GenBank/DDBJ databases">
        <title>The genome and transcriptome sequence of Clonorchis sinensis provide insights into the carcinogenic liver fluke.</title>
        <authorList>
            <person name="Wang X."/>
            <person name="Huang Y."/>
            <person name="Chen W."/>
            <person name="Liu H."/>
            <person name="Guo L."/>
            <person name="Chen Y."/>
            <person name="Luo F."/>
            <person name="Zhou W."/>
            <person name="Sun J."/>
            <person name="Mao Q."/>
            <person name="Liang P."/>
            <person name="Zhou C."/>
            <person name="Tian Y."/>
            <person name="Men J."/>
            <person name="Lv X."/>
            <person name="Huang L."/>
            <person name="Zhou J."/>
            <person name="Hu Y."/>
            <person name="Li R."/>
            <person name="Zhang F."/>
            <person name="Lei H."/>
            <person name="Li X."/>
            <person name="Hu X."/>
            <person name="Liang C."/>
            <person name="Xu J."/>
            <person name="Wu Z."/>
            <person name="Yu X."/>
        </authorList>
    </citation>
    <scope>NUCLEOTIDE SEQUENCE</scope>
    <source>
        <strain>Henan</strain>
    </source>
</reference>
<dbReference type="EMBL" id="DF142838">
    <property type="protein sequence ID" value="GAA47432.1"/>
    <property type="molecule type" value="Genomic_DNA"/>
</dbReference>
<protein>
    <submittedName>
        <fullName evidence="1">Uncharacterized protein</fullName>
    </submittedName>
</protein>
<gene>
    <name evidence="1" type="ORF">CLF_100354</name>
</gene>
<keyword evidence="2" id="KW-1185">Reference proteome</keyword>
<sequence>MHRGVKSRCAGPILSLSAWSAVASRVIPKVAPTLERPPGRSYSASDQVDLSRRRLPNSFNRACGLNASFHPPDTARANNHSSWIWSSSTKDNSLTDFSGMRIFLEKAKLVPASVENLYRTIVRKLHEADAMFAPKRNSTQSGEPEASANSLVMHDENEPEDITRIDAKTDLGIWLPSNMFSSLHYEKLAEKAFAVLQMIRRTFSRITRPHFQILYGPTSDLPLKVPTKLSAQDAKKTQLYSSGHDWTIANPPYSAVQIPDSLMFGNPLIGLFVVWNSNILSDLASLDHETSARVSENIDKIVNHRASNVELQHPLSIYPDRTRMNGAIAKLKTGWGKFQKFFRYKHFTHKKSLDSIELSKLKQLTTRCSPYSHLPVEYEPDSTDFSENLTGMGNQNRLIQGLSFKRLKYSPWTTVSESVPTFKTGRPRLKVSLGKSRKCGKKAEFDQAQLVKCVEIMKTGGKEKVGQPRLRYVKSGPDHDVFLNPDVEQNGIHVRMSRWGLVMCDAGVSSQLVTSRTIHADRCLKSQLTTVKVYKLTQNKSGKRYKRVGFRINEFYPC</sequence>
<evidence type="ECO:0000313" key="2">
    <source>
        <dbReference type="Proteomes" id="UP000008909"/>
    </source>
</evidence>
<dbReference type="Proteomes" id="UP000008909">
    <property type="component" value="Unassembled WGS sequence"/>
</dbReference>